<dbReference type="AlphaFoldDB" id="A0A267ME60"/>
<dbReference type="PANTHER" id="PTHR47738:SF2">
    <property type="entry name" value="PTS SYSTEM FRUCTOSE-LIKE EIIA COMPONENT"/>
    <property type="match status" value="1"/>
</dbReference>
<dbReference type="InterPro" id="IPR016152">
    <property type="entry name" value="PTrfase/Anion_transptr"/>
</dbReference>
<dbReference type="CDD" id="cd00211">
    <property type="entry name" value="PTS_IIA_fru"/>
    <property type="match status" value="1"/>
</dbReference>
<accession>A0A267ME60</accession>
<dbReference type="FunFam" id="3.40.930.10:FF:000009">
    <property type="entry name" value="PTS system, fructose specific IIABC component"/>
    <property type="match status" value="1"/>
</dbReference>
<comment type="caution">
    <text evidence="8">The sequence shown here is derived from an EMBL/GenBank/DDBJ whole genome shotgun (WGS) entry which is preliminary data.</text>
</comment>
<evidence type="ECO:0000313" key="9">
    <source>
        <dbReference type="Proteomes" id="UP000216024"/>
    </source>
</evidence>
<protein>
    <submittedName>
        <fullName evidence="8">PTS fructose transporter subunit IIA</fullName>
    </submittedName>
</protein>
<dbReference type="GO" id="GO:0005737">
    <property type="term" value="C:cytoplasm"/>
    <property type="evidence" value="ECO:0007669"/>
    <property type="project" value="UniProtKB-SubCell"/>
</dbReference>
<evidence type="ECO:0000256" key="6">
    <source>
        <dbReference type="ARBA" id="ARBA00022683"/>
    </source>
</evidence>
<sequence length="154" mass="17382">MDKIIVKDLINLSLRAKDKENAIKEMASMMESCQRLNDKEEYIRVVMEREGLSTTGIGFGVGIPHGKSNSVNIPTLAFGRSREGIEWQSLDDKPVHMVFLIGVPESSASNEHLRILALLSRKLMDENFRKNLMEIENEDELLSILGEVFKHIAA</sequence>
<dbReference type="GO" id="GO:0009401">
    <property type="term" value="P:phosphoenolpyruvate-dependent sugar phosphotransferase system"/>
    <property type="evidence" value="ECO:0007669"/>
    <property type="project" value="UniProtKB-KW"/>
</dbReference>
<dbReference type="PANTHER" id="PTHR47738">
    <property type="entry name" value="PTS SYSTEM FRUCTOSE-LIKE EIIA COMPONENT-RELATED"/>
    <property type="match status" value="1"/>
</dbReference>
<dbReference type="SUPFAM" id="SSF55804">
    <property type="entry name" value="Phoshotransferase/anion transport protein"/>
    <property type="match status" value="1"/>
</dbReference>
<evidence type="ECO:0000313" key="8">
    <source>
        <dbReference type="EMBL" id="PAB57864.1"/>
    </source>
</evidence>
<evidence type="ECO:0000256" key="4">
    <source>
        <dbReference type="ARBA" id="ARBA00022597"/>
    </source>
</evidence>
<evidence type="ECO:0000256" key="2">
    <source>
        <dbReference type="ARBA" id="ARBA00022448"/>
    </source>
</evidence>
<evidence type="ECO:0000256" key="5">
    <source>
        <dbReference type="ARBA" id="ARBA00022679"/>
    </source>
</evidence>
<evidence type="ECO:0000256" key="3">
    <source>
        <dbReference type="ARBA" id="ARBA00022553"/>
    </source>
</evidence>
<gene>
    <name evidence="8" type="ORF">CCE28_17865</name>
</gene>
<name>A0A267ME60_9FIRM</name>
<organism evidence="8 9">
    <name type="scientific">Anaeromicrobium sediminis</name>
    <dbReference type="NCBI Taxonomy" id="1478221"/>
    <lineage>
        <taxon>Bacteria</taxon>
        <taxon>Bacillati</taxon>
        <taxon>Bacillota</taxon>
        <taxon>Clostridia</taxon>
        <taxon>Peptostreptococcales</taxon>
        <taxon>Thermotaleaceae</taxon>
        <taxon>Anaeromicrobium</taxon>
    </lineage>
</organism>
<evidence type="ECO:0000259" key="7">
    <source>
        <dbReference type="PROSITE" id="PS51094"/>
    </source>
</evidence>
<keyword evidence="2" id="KW-0813">Transport</keyword>
<feature type="domain" description="PTS EIIA type-2" evidence="7">
    <location>
        <begin position="3"/>
        <end position="148"/>
    </location>
</feature>
<evidence type="ECO:0000256" key="1">
    <source>
        <dbReference type="ARBA" id="ARBA00004496"/>
    </source>
</evidence>
<keyword evidence="3" id="KW-0597">Phosphoprotein</keyword>
<dbReference type="InterPro" id="IPR051541">
    <property type="entry name" value="PTS_SugarTrans_NitroReg"/>
</dbReference>
<dbReference type="GO" id="GO:0016020">
    <property type="term" value="C:membrane"/>
    <property type="evidence" value="ECO:0007669"/>
    <property type="project" value="InterPro"/>
</dbReference>
<dbReference type="OrthoDB" id="95460at2"/>
<dbReference type="PROSITE" id="PS51094">
    <property type="entry name" value="PTS_EIIA_TYPE_2"/>
    <property type="match status" value="1"/>
</dbReference>
<dbReference type="Gene3D" id="3.40.930.10">
    <property type="entry name" value="Mannitol-specific EII, Chain A"/>
    <property type="match status" value="1"/>
</dbReference>
<keyword evidence="6" id="KW-0598">Phosphotransferase system</keyword>
<keyword evidence="5" id="KW-0808">Transferase</keyword>
<proteinExistence type="predicted"/>
<dbReference type="InterPro" id="IPR002178">
    <property type="entry name" value="PTS_EIIA_type-2_dom"/>
</dbReference>
<keyword evidence="4" id="KW-0762">Sugar transport</keyword>
<dbReference type="RefSeq" id="WP_095135089.1">
    <property type="nucleotide sequence ID" value="NZ_NIBG01000022.1"/>
</dbReference>
<reference evidence="8 9" key="1">
    <citation type="submission" date="2017-06" db="EMBL/GenBank/DDBJ databases">
        <title>Draft genome sequence of anaerobic fermentative bacterium Anaeromicrobium sediminis DY2726D isolated from West Pacific Ocean sediments.</title>
        <authorList>
            <person name="Zeng X."/>
        </authorList>
    </citation>
    <scope>NUCLEOTIDE SEQUENCE [LARGE SCALE GENOMIC DNA]</scope>
    <source>
        <strain evidence="8 9">DY2726D</strain>
    </source>
</reference>
<comment type="subcellular location">
    <subcellularLocation>
        <location evidence="1">Cytoplasm</location>
    </subcellularLocation>
</comment>
<keyword evidence="9" id="KW-1185">Reference proteome</keyword>
<dbReference type="GO" id="GO:0008982">
    <property type="term" value="F:protein-N(PI)-phosphohistidine-sugar phosphotransferase activity"/>
    <property type="evidence" value="ECO:0007669"/>
    <property type="project" value="InterPro"/>
</dbReference>
<dbReference type="InterPro" id="IPR004715">
    <property type="entry name" value="PTS_IIA_fruc"/>
</dbReference>
<dbReference type="Proteomes" id="UP000216024">
    <property type="component" value="Unassembled WGS sequence"/>
</dbReference>
<dbReference type="Pfam" id="PF00359">
    <property type="entry name" value="PTS_EIIA_2"/>
    <property type="match status" value="1"/>
</dbReference>
<dbReference type="NCBIfam" id="TIGR00848">
    <property type="entry name" value="fruA"/>
    <property type="match status" value="1"/>
</dbReference>
<dbReference type="EMBL" id="NIBG01000022">
    <property type="protein sequence ID" value="PAB57864.1"/>
    <property type="molecule type" value="Genomic_DNA"/>
</dbReference>